<dbReference type="Proteomes" id="UP000002287">
    <property type="component" value="Plasmid pBVIE03"/>
</dbReference>
<dbReference type="HOGENOM" id="CLU_182858_1_0_4"/>
<organism evidence="1 2">
    <name type="scientific">Burkholderia vietnamiensis (strain G4 / LMG 22486)</name>
    <name type="common">Burkholderia cepacia (strain R1808)</name>
    <dbReference type="NCBI Taxonomy" id="269482"/>
    <lineage>
        <taxon>Bacteria</taxon>
        <taxon>Pseudomonadati</taxon>
        <taxon>Pseudomonadota</taxon>
        <taxon>Betaproteobacteria</taxon>
        <taxon>Burkholderiales</taxon>
        <taxon>Burkholderiaceae</taxon>
        <taxon>Burkholderia</taxon>
        <taxon>Burkholderia cepacia complex</taxon>
    </lineage>
</organism>
<protein>
    <submittedName>
        <fullName evidence="1">Uncharacterized protein</fullName>
    </submittedName>
</protein>
<keyword evidence="1" id="KW-0614">Plasmid</keyword>
<evidence type="ECO:0000313" key="2">
    <source>
        <dbReference type="Proteomes" id="UP000002287"/>
    </source>
</evidence>
<sequence length="72" mass="8035">MRKAGKSLQDGKYRAVCREKNALAAAINGHSLIYPEADVELKDGTAIFRKDGKIVWRCNAAYAELHFSLEPQ</sequence>
<reference evidence="1 2" key="1">
    <citation type="submission" date="2007-03" db="EMBL/GenBank/DDBJ databases">
        <title>Complete sequence of plasmid pBVIE03 of Burkholderia vietnamiensis G4.</title>
        <authorList>
            <consortium name="US DOE Joint Genome Institute"/>
            <person name="Copeland A."/>
            <person name="Lucas S."/>
            <person name="Lapidus A."/>
            <person name="Barry K."/>
            <person name="Detter J.C."/>
            <person name="Glavina del Rio T."/>
            <person name="Hammon N."/>
            <person name="Israni S."/>
            <person name="Dalin E."/>
            <person name="Tice H."/>
            <person name="Pitluck S."/>
            <person name="Chain P."/>
            <person name="Malfatti S."/>
            <person name="Shin M."/>
            <person name="Vergez L."/>
            <person name="Schmutz J."/>
            <person name="Larimer F."/>
            <person name="Land M."/>
            <person name="Hauser L."/>
            <person name="Kyrpides N."/>
            <person name="Tiedje J."/>
            <person name="Richardson P."/>
        </authorList>
    </citation>
    <scope>NUCLEOTIDE SEQUENCE [LARGE SCALE GENOMIC DNA]</scope>
    <source>
        <strain evidence="2">G4 / LMG 22486</strain>
        <plasmid evidence="1 2">pBVIE03</plasmid>
    </source>
</reference>
<name>A4JVS4_BURVG</name>
<dbReference type="KEGG" id="bvi:Bcep1808_7502"/>
<proteinExistence type="predicted"/>
<accession>A4JVS4</accession>
<dbReference type="EMBL" id="CP000619">
    <property type="protein sequence ID" value="ABO60377.1"/>
    <property type="molecule type" value="Genomic_DNA"/>
</dbReference>
<evidence type="ECO:0000313" key="1">
    <source>
        <dbReference type="EMBL" id="ABO60377.1"/>
    </source>
</evidence>
<gene>
    <name evidence="1" type="ordered locus">Bcep1808_7502</name>
</gene>
<dbReference type="AlphaFoldDB" id="A4JVS4"/>
<geneLocation type="plasmid" evidence="1 2">
    <name>pBVIE03</name>
</geneLocation>